<proteinExistence type="predicted"/>
<name>A0A074ZYN3_OPIVI</name>
<reference evidence="2 3" key="1">
    <citation type="submission" date="2013-11" db="EMBL/GenBank/DDBJ databases">
        <title>Opisthorchis viverrini - life in the bile duct.</title>
        <authorList>
            <person name="Young N.D."/>
            <person name="Nagarajan N."/>
            <person name="Lin S.J."/>
            <person name="Korhonen P.K."/>
            <person name="Jex A.R."/>
            <person name="Hall R.S."/>
            <person name="Safavi-Hemami H."/>
            <person name="Kaewkong W."/>
            <person name="Bertrand D."/>
            <person name="Gao S."/>
            <person name="Seet Q."/>
            <person name="Wongkham S."/>
            <person name="Teh B.T."/>
            <person name="Wongkham C."/>
            <person name="Intapan P.M."/>
            <person name="Maleewong W."/>
            <person name="Yang X."/>
            <person name="Hu M."/>
            <person name="Wang Z."/>
            <person name="Hofmann A."/>
            <person name="Sternberg P.W."/>
            <person name="Tan P."/>
            <person name="Wang J."/>
            <person name="Gasser R.B."/>
        </authorList>
    </citation>
    <scope>NUCLEOTIDE SEQUENCE [LARGE SCALE GENOMIC DNA]</scope>
</reference>
<evidence type="ECO:0000313" key="2">
    <source>
        <dbReference type="EMBL" id="KER32573.1"/>
    </source>
</evidence>
<dbReference type="EMBL" id="KL596633">
    <property type="protein sequence ID" value="KER32573.1"/>
    <property type="molecule type" value="Genomic_DNA"/>
</dbReference>
<dbReference type="KEGG" id="ovi:T265_01443"/>
<dbReference type="CTD" id="20315631"/>
<dbReference type="RefSeq" id="XP_009163733.1">
    <property type="nucleotide sequence ID" value="XM_009165469.1"/>
</dbReference>
<dbReference type="AlphaFoldDB" id="A0A074ZYN3"/>
<keyword evidence="3" id="KW-1185">Reference proteome</keyword>
<evidence type="ECO:0000313" key="3">
    <source>
        <dbReference type="Proteomes" id="UP000054324"/>
    </source>
</evidence>
<protein>
    <submittedName>
        <fullName evidence="2">Uncharacterized protein</fullName>
    </submittedName>
</protein>
<evidence type="ECO:0000256" key="1">
    <source>
        <dbReference type="SAM" id="MobiDB-lite"/>
    </source>
</evidence>
<organism evidence="2 3">
    <name type="scientific">Opisthorchis viverrini</name>
    <name type="common">Southeast Asian liver fluke</name>
    <dbReference type="NCBI Taxonomy" id="6198"/>
    <lineage>
        <taxon>Eukaryota</taxon>
        <taxon>Metazoa</taxon>
        <taxon>Spiralia</taxon>
        <taxon>Lophotrochozoa</taxon>
        <taxon>Platyhelminthes</taxon>
        <taxon>Trematoda</taxon>
        <taxon>Digenea</taxon>
        <taxon>Opisthorchiida</taxon>
        <taxon>Opisthorchiata</taxon>
        <taxon>Opisthorchiidae</taxon>
        <taxon>Opisthorchis</taxon>
    </lineage>
</organism>
<gene>
    <name evidence="2" type="ORF">T265_01443</name>
</gene>
<accession>A0A074ZYN3</accession>
<feature type="region of interest" description="Disordered" evidence="1">
    <location>
        <begin position="156"/>
        <end position="181"/>
    </location>
</feature>
<dbReference type="Proteomes" id="UP000054324">
    <property type="component" value="Unassembled WGS sequence"/>
</dbReference>
<dbReference type="GeneID" id="20315631"/>
<sequence length="181" mass="20010">MSEVGVIECKCLNRAPVVSPRNMGFQCTDGIHTDNTDPRVLRLTDPHCRRVEFLLWMSADSDSKANLTDEQYSPTNPKSLAPIEKQQQSGTVLAPIPLRHISGIDPLPTKLIEVKFSCSTGVPTSISRRLTFLNPVRGILKSDRSRWYLPNHAAFAGGEKHPQQQSQVLDAGHTGRKLAEA</sequence>